<reference evidence="1 2" key="1">
    <citation type="submission" date="2011-06" db="EMBL/GenBank/DDBJ databases">
        <title>Genomic sequence of Methylobacter tundripaludum SV96.</title>
        <authorList>
            <consortium name="US DOE Joint Genome Institute"/>
            <person name="Lucas S."/>
            <person name="Han J."/>
            <person name="Lapidus A."/>
            <person name="Cheng J.-F."/>
            <person name="Goodwin L."/>
            <person name="Pitluck S."/>
            <person name="Held B."/>
            <person name="Detter J.C."/>
            <person name="Han C."/>
            <person name="Tapia R."/>
            <person name="Land M."/>
            <person name="Hauser L."/>
            <person name="Kyrpides N."/>
            <person name="Ivanova N."/>
            <person name="Ovchinnikova G."/>
            <person name="Pagani I."/>
            <person name="Klotz M.G."/>
            <person name="Dispirito A.A."/>
            <person name="Murrell J.C."/>
            <person name="Dunfield P."/>
            <person name="Kalyuzhnaya M.G."/>
            <person name="Svenning M."/>
            <person name="Trotsenko Y.A."/>
            <person name="Stein L.Y."/>
            <person name="Woyke T."/>
        </authorList>
    </citation>
    <scope>NUCLEOTIDE SEQUENCE [LARGE SCALE GENOMIC DNA]</scope>
    <source>
        <strain evidence="2">ATCC BAA-1195 / DSM 17260 / SV96</strain>
    </source>
</reference>
<dbReference type="AlphaFoldDB" id="G3J0Q4"/>
<name>G3J0Q4_METTV</name>
<dbReference type="EMBL" id="JH109153">
    <property type="protein sequence ID" value="EGW20776.1"/>
    <property type="molecule type" value="Genomic_DNA"/>
</dbReference>
<evidence type="ECO:0000313" key="1">
    <source>
        <dbReference type="EMBL" id="EGW20776.1"/>
    </source>
</evidence>
<sequence>MEIFAFLDNNLLGSQDRPCLAAFFDEGQTGTLSH</sequence>
<organism evidence="1 2">
    <name type="scientific">Methylobacter tundripaludum (strain ATCC BAA-1195 / DSM 17260 / SV96)</name>
    <dbReference type="NCBI Taxonomy" id="697282"/>
    <lineage>
        <taxon>Bacteria</taxon>
        <taxon>Pseudomonadati</taxon>
        <taxon>Pseudomonadota</taxon>
        <taxon>Gammaproteobacteria</taxon>
        <taxon>Methylococcales</taxon>
        <taxon>Methylococcaceae</taxon>
        <taxon>Methylobacter</taxon>
    </lineage>
</organism>
<protein>
    <submittedName>
        <fullName evidence="1">Uncharacterized protein</fullName>
    </submittedName>
</protein>
<gene>
    <name evidence="1" type="ORF">Mettu_3925</name>
</gene>
<accession>G3J0Q4</accession>
<dbReference type="Proteomes" id="UP000004664">
    <property type="component" value="Unassembled WGS sequence"/>
</dbReference>
<evidence type="ECO:0000313" key="2">
    <source>
        <dbReference type="Proteomes" id="UP000004664"/>
    </source>
</evidence>
<keyword evidence="2" id="KW-1185">Reference proteome</keyword>
<dbReference type="HOGENOM" id="CLU_3374630_0_0_6"/>
<proteinExistence type="predicted"/>